<comment type="caution">
    <text evidence="1">The sequence shown here is derived from an EMBL/GenBank/DDBJ whole genome shotgun (WGS) entry which is preliminary data.</text>
</comment>
<dbReference type="eggNOG" id="ENOG50307EI">
    <property type="taxonomic scope" value="Bacteria"/>
</dbReference>
<accession>A0A081NWR8</accession>
<dbReference type="OrthoDB" id="2680581at2"/>
<protein>
    <submittedName>
        <fullName evidence="1">Uncharacterized protein</fullName>
    </submittedName>
</protein>
<organism evidence="1 2">
    <name type="scientific">Paenibacillus tyrfis</name>
    <dbReference type="NCBI Taxonomy" id="1501230"/>
    <lineage>
        <taxon>Bacteria</taxon>
        <taxon>Bacillati</taxon>
        <taxon>Bacillota</taxon>
        <taxon>Bacilli</taxon>
        <taxon>Bacillales</taxon>
        <taxon>Paenibacillaceae</taxon>
        <taxon>Paenibacillus</taxon>
    </lineage>
</organism>
<proteinExistence type="predicted"/>
<evidence type="ECO:0000313" key="2">
    <source>
        <dbReference type="Proteomes" id="UP000028123"/>
    </source>
</evidence>
<name>A0A081NWR8_9BACL</name>
<dbReference type="EMBL" id="JNVM01000031">
    <property type="protein sequence ID" value="KEQ22891.1"/>
    <property type="molecule type" value="Genomic_DNA"/>
</dbReference>
<keyword evidence="2" id="KW-1185">Reference proteome</keyword>
<dbReference type="RefSeq" id="WP_036690245.1">
    <property type="nucleotide sequence ID" value="NZ_JNVM01000031.1"/>
</dbReference>
<evidence type="ECO:0000313" key="1">
    <source>
        <dbReference type="EMBL" id="KEQ22891.1"/>
    </source>
</evidence>
<dbReference type="Proteomes" id="UP000028123">
    <property type="component" value="Unassembled WGS sequence"/>
</dbReference>
<sequence>MLKKKILPAVMTLAVAGVTTLTGFSDVPSAIAAPSGKKIKPFSDETDGGSFTLMNETRKVYDNSYDYSAIYGSLGTLVSGLVLPSALGWQVAGGGATSVGATWINNKLGIRNVVYVKVRVGISFNTYYNYYEYVESVTHYNDGSFSTPIDTWYGQTGVRVPDDILARYGLKNPR</sequence>
<gene>
    <name evidence="1" type="ORF">ET33_21350</name>
</gene>
<dbReference type="AlphaFoldDB" id="A0A081NWR8"/>
<reference evidence="1 2" key="1">
    <citation type="submission" date="2014-06" db="EMBL/GenBank/DDBJ databases">
        <title>Draft genome sequence of Paenibacillus sp. MSt1.</title>
        <authorList>
            <person name="Aw Y.K."/>
            <person name="Ong K.S."/>
            <person name="Gan H.M."/>
            <person name="Lee S.M."/>
        </authorList>
    </citation>
    <scope>NUCLEOTIDE SEQUENCE [LARGE SCALE GENOMIC DNA]</scope>
    <source>
        <strain evidence="1 2">MSt1</strain>
    </source>
</reference>